<dbReference type="AlphaFoldDB" id="A0A9N9X8I7"/>
<accession>A0A9N9X8I7</accession>
<protein>
    <recommendedName>
        <fullName evidence="5">Transcription termination factor 3, mitochondrial</fullName>
    </recommendedName>
</protein>
<dbReference type="PANTHER" id="PTHR13068:SF112">
    <property type="entry name" value="TRANSCRIPTION TERMINATION FACTOR 3, MITOCHONDRIAL"/>
    <property type="match status" value="1"/>
</dbReference>
<dbReference type="InterPro" id="IPR003690">
    <property type="entry name" value="MTERF"/>
</dbReference>
<dbReference type="OrthoDB" id="637682at2759"/>
<reference evidence="3" key="1">
    <citation type="submission" date="2022-01" db="EMBL/GenBank/DDBJ databases">
        <authorList>
            <person name="King R."/>
        </authorList>
    </citation>
    <scope>NUCLEOTIDE SEQUENCE</scope>
</reference>
<keyword evidence="2" id="KW-0809">Transit peptide</keyword>
<sequence>MFRNTIKLNLIHSLRSFSVVAEDTVVNATVSSADTPAIKNNELTKIQNAKPRVVDLKEVSKVLRPGALSSMYINKSEILQQLVKLKVKLYEIEKDPEAAKFILSKRFEDIKDKIIFLKELGLEIEDIGNTITKNPFILKESIEDLQVRINYLQYKKFTSEMILRIVSNNPHWLSHSTQDIDNKLGFFQSNFLLTGNEVRLLATKSPKLITYPLEKVKLSHFVLKEEMGFKAMEIKKMILDRPQLLKNGQNKLLSTFEYLHNTMKIPLEMIKIFPEVLNCRVKRLKERHLFLARLKKDLYNPKEPNYVALTTLVSGTDSYFCTEVAQSSVQVYNEFLKSL</sequence>
<dbReference type="InterPro" id="IPR038538">
    <property type="entry name" value="MTERF_sf"/>
</dbReference>
<name>A0A9N9X8I7_DIABA</name>
<dbReference type="PANTHER" id="PTHR13068">
    <property type="entry name" value="CGI-12 PROTEIN-RELATED"/>
    <property type="match status" value="1"/>
</dbReference>
<evidence type="ECO:0000313" key="3">
    <source>
        <dbReference type="EMBL" id="CAG9831639.1"/>
    </source>
</evidence>
<dbReference type="GO" id="GO:0061668">
    <property type="term" value="P:mitochondrial ribosome assembly"/>
    <property type="evidence" value="ECO:0007669"/>
    <property type="project" value="TreeGrafter"/>
</dbReference>
<comment type="similarity">
    <text evidence="1">Belongs to the mTERF family.</text>
</comment>
<dbReference type="SMART" id="SM00733">
    <property type="entry name" value="Mterf"/>
    <property type="match status" value="5"/>
</dbReference>
<keyword evidence="4" id="KW-1185">Reference proteome</keyword>
<gene>
    <name evidence="3" type="ORF">DIABBA_LOCUS5213</name>
</gene>
<evidence type="ECO:0000256" key="2">
    <source>
        <dbReference type="ARBA" id="ARBA00022946"/>
    </source>
</evidence>
<organism evidence="3 4">
    <name type="scientific">Diabrotica balteata</name>
    <name type="common">Banded cucumber beetle</name>
    <dbReference type="NCBI Taxonomy" id="107213"/>
    <lineage>
        <taxon>Eukaryota</taxon>
        <taxon>Metazoa</taxon>
        <taxon>Ecdysozoa</taxon>
        <taxon>Arthropoda</taxon>
        <taxon>Hexapoda</taxon>
        <taxon>Insecta</taxon>
        <taxon>Pterygota</taxon>
        <taxon>Neoptera</taxon>
        <taxon>Endopterygota</taxon>
        <taxon>Coleoptera</taxon>
        <taxon>Polyphaga</taxon>
        <taxon>Cucujiformia</taxon>
        <taxon>Chrysomeloidea</taxon>
        <taxon>Chrysomelidae</taxon>
        <taxon>Galerucinae</taxon>
        <taxon>Diabroticina</taxon>
        <taxon>Diabroticites</taxon>
        <taxon>Diabrotica</taxon>
    </lineage>
</organism>
<evidence type="ECO:0000256" key="1">
    <source>
        <dbReference type="ARBA" id="ARBA00007692"/>
    </source>
</evidence>
<dbReference type="Proteomes" id="UP001153709">
    <property type="component" value="Chromosome 3"/>
</dbReference>
<evidence type="ECO:0008006" key="5">
    <source>
        <dbReference type="Google" id="ProtNLM"/>
    </source>
</evidence>
<dbReference type="Pfam" id="PF02536">
    <property type="entry name" value="mTERF"/>
    <property type="match status" value="1"/>
</dbReference>
<proteinExistence type="inferred from homology"/>
<evidence type="ECO:0000313" key="4">
    <source>
        <dbReference type="Proteomes" id="UP001153709"/>
    </source>
</evidence>
<dbReference type="GO" id="GO:0005739">
    <property type="term" value="C:mitochondrion"/>
    <property type="evidence" value="ECO:0007669"/>
    <property type="project" value="TreeGrafter"/>
</dbReference>
<dbReference type="GO" id="GO:0006390">
    <property type="term" value="P:mitochondrial transcription"/>
    <property type="evidence" value="ECO:0007669"/>
    <property type="project" value="TreeGrafter"/>
</dbReference>
<dbReference type="GO" id="GO:0003676">
    <property type="term" value="F:nucleic acid binding"/>
    <property type="evidence" value="ECO:0007669"/>
    <property type="project" value="InterPro"/>
</dbReference>
<dbReference type="EMBL" id="OU898278">
    <property type="protein sequence ID" value="CAG9831639.1"/>
    <property type="molecule type" value="Genomic_DNA"/>
</dbReference>
<dbReference type="Gene3D" id="1.25.70.10">
    <property type="entry name" value="Transcription termination factor 3, mitochondrial"/>
    <property type="match status" value="1"/>
</dbReference>